<dbReference type="InterPro" id="IPR020846">
    <property type="entry name" value="MFS_dom"/>
</dbReference>
<evidence type="ECO:0000256" key="5">
    <source>
        <dbReference type="ARBA" id="ARBA00023136"/>
    </source>
</evidence>
<accession>A0AAQ3P1G3</accession>
<reference evidence="8 9" key="1">
    <citation type="journal article" date="2023" name="Life. Sci Alliance">
        <title>Evolutionary insights into 3D genome organization and epigenetic landscape of Vigna mungo.</title>
        <authorList>
            <person name="Junaid A."/>
            <person name="Singh B."/>
            <person name="Bhatia S."/>
        </authorList>
    </citation>
    <scope>NUCLEOTIDE SEQUENCE [LARGE SCALE GENOMIC DNA]</scope>
    <source>
        <strain evidence="8">Urdbean</strain>
    </source>
</reference>
<evidence type="ECO:0000256" key="4">
    <source>
        <dbReference type="ARBA" id="ARBA00022989"/>
    </source>
</evidence>
<evidence type="ECO:0000256" key="1">
    <source>
        <dbReference type="ARBA" id="ARBA00004141"/>
    </source>
</evidence>
<keyword evidence="2" id="KW-0813">Transport</keyword>
<evidence type="ECO:0000259" key="7">
    <source>
        <dbReference type="PROSITE" id="PS50850"/>
    </source>
</evidence>
<dbReference type="Proteomes" id="UP001374535">
    <property type="component" value="Chromosome 2"/>
</dbReference>
<dbReference type="GO" id="GO:0016020">
    <property type="term" value="C:membrane"/>
    <property type="evidence" value="ECO:0007669"/>
    <property type="project" value="UniProtKB-SubCell"/>
</dbReference>
<keyword evidence="5 6" id="KW-0472">Membrane</keyword>
<keyword evidence="3 6" id="KW-0812">Transmembrane</keyword>
<organism evidence="8 9">
    <name type="scientific">Vigna mungo</name>
    <name type="common">Black gram</name>
    <name type="synonym">Phaseolus mungo</name>
    <dbReference type="NCBI Taxonomy" id="3915"/>
    <lineage>
        <taxon>Eukaryota</taxon>
        <taxon>Viridiplantae</taxon>
        <taxon>Streptophyta</taxon>
        <taxon>Embryophyta</taxon>
        <taxon>Tracheophyta</taxon>
        <taxon>Spermatophyta</taxon>
        <taxon>Magnoliopsida</taxon>
        <taxon>eudicotyledons</taxon>
        <taxon>Gunneridae</taxon>
        <taxon>Pentapetalae</taxon>
        <taxon>rosids</taxon>
        <taxon>fabids</taxon>
        <taxon>Fabales</taxon>
        <taxon>Fabaceae</taxon>
        <taxon>Papilionoideae</taxon>
        <taxon>50 kb inversion clade</taxon>
        <taxon>NPAAA clade</taxon>
        <taxon>indigoferoid/millettioid clade</taxon>
        <taxon>Phaseoleae</taxon>
        <taxon>Vigna</taxon>
    </lineage>
</organism>
<evidence type="ECO:0000313" key="8">
    <source>
        <dbReference type="EMBL" id="WVZ19071.1"/>
    </source>
</evidence>
<evidence type="ECO:0000256" key="3">
    <source>
        <dbReference type="ARBA" id="ARBA00022692"/>
    </source>
</evidence>
<dbReference type="InterPro" id="IPR050814">
    <property type="entry name" value="Myo-inositol_Transporter"/>
</dbReference>
<feature type="transmembrane region" description="Helical" evidence="6">
    <location>
        <begin position="30"/>
        <end position="49"/>
    </location>
</feature>
<feature type="transmembrane region" description="Helical" evidence="6">
    <location>
        <begin position="157"/>
        <end position="178"/>
    </location>
</feature>
<dbReference type="InterPro" id="IPR003663">
    <property type="entry name" value="Sugar/inositol_transpt"/>
</dbReference>
<feature type="transmembrane region" description="Helical" evidence="6">
    <location>
        <begin position="220"/>
        <end position="244"/>
    </location>
</feature>
<dbReference type="GO" id="GO:0022857">
    <property type="term" value="F:transmembrane transporter activity"/>
    <property type="evidence" value="ECO:0007669"/>
    <property type="project" value="InterPro"/>
</dbReference>
<proteinExistence type="predicted"/>
<feature type="transmembrane region" description="Helical" evidence="6">
    <location>
        <begin position="190"/>
        <end position="208"/>
    </location>
</feature>
<sequence length="347" mass="37690">MKVFVNGGILLGYISNYCFSKLPLHLGWRMMLGVGAVPSVILAVGVLAMPESPRWLVMRGRLGEATKVLNKFSDSPQEAQLRLADIKAAAGILTNQNNGGEGVWKELILYPTPTVRHILISALGIHFFQQASGKDAVVLYSPKIFKKAGLESDAEQLLATVAVGFAKTVFILVATFLLDRVGRRPLLLTYVGGMVLSLLTLAVSLTIIDRSRAVMKWAIGLSIAMVLSYVSTFSVGAGPITWVYSSEIFPLRLRAQGAAMGVVVNRVTRGVISMTFLSLSDKITIGRAFFIFGGIAMCGWIFFFTMLPETQGKTLEETEGSFGKFLAWSKSKGNKDSENNAEIQLAN</sequence>
<protein>
    <recommendedName>
        <fullName evidence="7">Major facilitator superfamily (MFS) profile domain-containing protein</fullName>
    </recommendedName>
</protein>
<dbReference type="Pfam" id="PF00083">
    <property type="entry name" value="Sugar_tr"/>
    <property type="match status" value="1"/>
</dbReference>
<keyword evidence="9" id="KW-1185">Reference proteome</keyword>
<dbReference type="PRINTS" id="PR00171">
    <property type="entry name" value="SUGRTRNSPORT"/>
</dbReference>
<evidence type="ECO:0000256" key="2">
    <source>
        <dbReference type="ARBA" id="ARBA00022448"/>
    </source>
</evidence>
<dbReference type="EMBL" id="CP144699">
    <property type="protein sequence ID" value="WVZ19071.1"/>
    <property type="molecule type" value="Genomic_DNA"/>
</dbReference>
<dbReference type="PROSITE" id="PS50850">
    <property type="entry name" value="MFS"/>
    <property type="match status" value="1"/>
</dbReference>
<feature type="transmembrane region" description="Helical" evidence="6">
    <location>
        <begin position="285"/>
        <end position="307"/>
    </location>
</feature>
<evidence type="ECO:0000256" key="6">
    <source>
        <dbReference type="SAM" id="Phobius"/>
    </source>
</evidence>
<name>A0AAQ3P1G3_VIGMU</name>
<dbReference type="InterPro" id="IPR005828">
    <property type="entry name" value="MFS_sugar_transport-like"/>
</dbReference>
<dbReference type="PANTHER" id="PTHR48020">
    <property type="entry name" value="PROTON MYO-INOSITOL COTRANSPORTER"/>
    <property type="match status" value="1"/>
</dbReference>
<comment type="subcellular location">
    <subcellularLocation>
        <location evidence="1">Membrane</location>
        <topology evidence="1">Multi-pass membrane protein</topology>
    </subcellularLocation>
</comment>
<feature type="domain" description="Major facilitator superfamily (MFS) profile" evidence="7">
    <location>
        <begin position="1"/>
        <end position="311"/>
    </location>
</feature>
<dbReference type="InterPro" id="IPR036259">
    <property type="entry name" value="MFS_trans_sf"/>
</dbReference>
<dbReference type="PANTHER" id="PTHR48020:SF49">
    <property type="entry name" value="SUGAR TRANSPORTER"/>
    <property type="match status" value="1"/>
</dbReference>
<keyword evidence="4 6" id="KW-1133">Transmembrane helix</keyword>
<dbReference type="Gene3D" id="1.20.1250.20">
    <property type="entry name" value="MFS general substrate transporter like domains"/>
    <property type="match status" value="1"/>
</dbReference>
<dbReference type="AlphaFoldDB" id="A0AAQ3P1G3"/>
<evidence type="ECO:0000313" key="9">
    <source>
        <dbReference type="Proteomes" id="UP001374535"/>
    </source>
</evidence>
<dbReference type="SUPFAM" id="SSF103473">
    <property type="entry name" value="MFS general substrate transporter"/>
    <property type="match status" value="1"/>
</dbReference>
<gene>
    <name evidence="8" type="ORF">V8G54_006393</name>
</gene>